<dbReference type="RefSeq" id="WP_420070328.1">
    <property type="nucleotide sequence ID" value="NZ_JBCHKQ010000006.1"/>
</dbReference>
<proteinExistence type="predicted"/>
<organism evidence="2 3">
    <name type="scientific">Rarispira pelagica</name>
    <dbReference type="NCBI Taxonomy" id="3141764"/>
    <lineage>
        <taxon>Bacteria</taxon>
        <taxon>Pseudomonadati</taxon>
        <taxon>Spirochaetota</taxon>
        <taxon>Spirochaetia</taxon>
        <taxon>Winmispirales</taxon>
        <taxon>Winmispiraceae</taxon>
        <taxon>Rarispira</taxon>
    </lineage>
</organism>
<evidence type="ECO:0000313" key="3">
    <source>
        <dbReference type="Proteomes" id="UP001466331"/>
    </source>
</evidence>
<keyword evidence="1" id="KW-1133">Transmembrane helix</keyword>
<comment type="caution">
    <text evidence="2">The sequence shown here is derived from an EMBL/GenBank/DDBJ whole genome shotgun (WGS) entry which is preliminary data.</text>
</comment>
<feature type="transmembrane region" description="Helical" evidence="1">
    <location>
        <begin position="49"/>
        <end position="77"/>
    </location>
</feature>
<evidence type="ECO:0000313" key="2">
    <source>
        <dbReference type="EMBL" id="MEM5948875.1"/>
    </source>
</evidence>
<name>A0ABU9UE13_9SPIR</name>
<protein>
    <recommendedName>
        <fullName evidence="4">DUF975 family protein</fullName>
    </recommendedName>
</protein>
<feature type="transmembrane region" description="Helical" evidence="1">
    <location>
        <begin position="176"/>
        <end position="205"/>
    </location>
</feature>
<feature type="transmembrane region" description="Helical" evidence="1">
    <location>
        <begin position="17"/>
        <end position="37"/>
    </location>
</feature>
<feature type="transmembrane region" description="Helical" evidence="1">
    <location>
        <begin position="124"/>
        <end position="147"/>
    </location>
</feature>
<keyword evidence="1" id="KW-0812">Transmembrane</keyword>
<keyword evidence="3" id="KW-1185">Reference proteome</keyword>
<feature type="transmembrane region" description="Helical" evidence="1">
    <location>
        <begin position="97"/>
        <end position="117"/>
    </location>
</feature>
<accession>A0ABU9UE13</accession>
<keyword evidence="1" id="KW-0472">Membrane</keyword>
<evidence type="ECO:0008006" key="4">
    <source>
        <dbReference type="Google" id="ProtNLM"/>
    </source>
</evidence>
<gene>
    <name evidence="2" type="ORF">WKV44_10015</name>
</gene>
<evidence type="ECO:0000256" key="1">
    <source>
        <dbReference type="SAM" id="Phobius"/>
    </source>
</evidence>
<dbReference type="EMBL" id="JBCHKQ010000006">
    <property type="protein sequence ID" value="MEM5948875.1"/>
    <property type="molecule type" value="Genomic_DNA"/>
</dbReference>
<reference evidence="2 3" key="1">
    <citation type="submission" date="2024-03" db="EMBL/GenBank/DDBJ databases">
        <title>Ignisphaera cupida sp. nov., a hyperthermophilic hydrolytic archaeon from a hot spring of Kamchatka, and proposal of Ignisphaeraceae fam. nov.</title>
        <authorList>
            <person name="Podosokorskaya O.A."/>
            <person name="Elcheninov A.G."/>
            <person name="Maltseva A.I."/>
            <person name="Zayulina K.S."/>
            <person name="Novikov A."/>
            <person name="Merkel A.Y."/>
        </authorList>
    </citation>
    <scope>NUCLEOTIDE SEQUENCE [LARGE SCALE GENOMIC DNA]</scope>
    <source>
        <strain evidence="2 3">38H-sp</strain>
    </source>
</reference>
<sequence>MIRFLIKKAFFDTWDNLIQAALINLGAVLIIAGFLGLGKLALSLGEVMLPLTLAAGIIVFFVYGGFMALTAKDIAFYGQPSFKNFFSYIAKTWKASIFYALMVILIFYTWIFLLPFYNSIGGAIGFVATIVLLWVIFGFVLISPWFFPVASQLDTKPIKILKKSFLLALDNPGFTLFLFFSSIITFILSLFTALLFPGFTGMLIWQQDALKLRMYKYEYLEENKNANRKKIPWDALIAEDRERVGKRTLRGMIFPWKD</sequence>
<dbReference type="Proteomes" id="UP001466331">
    <property type="component" value="Unassembled WGS sequence"/>
</dbReference>